<evidence type="ECO:0008006" key="3">
    <source>
        <dbReference type="Google" id="ProtNLM"/>
    </source>
</evidence>
<organism evidence="1 2">
    <name type="scientific">Nocardioides aquiterrae</name>
    <dbReference type="NCBI Taxonomy" id="203799"/>
    <lineage>
        <taxon>Bacteria</taxon>
        <taxon>Bacillati</taxon>
        <taxon>Actinomycetota</taxon>
        <taxon>Actinomycetes</taxon>
        <taxon>Propionibacteriales</taxon>
        <taxon>Nocardioidaceae</taxon>
        <taxon>Nocardioides</taxon>
    </lineage>
</organism>
<evidence type="ECO:0000313" key="1">
    <source>
        <dbReference type="EMBL" id="GAA1148987.1"/>
    </source>
</evidence>
<accession>A0ABP4F2T1</accession>
<dbReference type="Proteomes" id="UP001499979">
    <property type="component" value="Unassembled WGS sequence"/>
</dbReference>
<name>A0ABP4F2T1_9ACTN</name>
<sequence length="188" mass="21307">MTCGPTPPGYWFDTNVERAGELFLKALWIQGQMADLLIFSERPDLIAPFHATPTELPGQFIQLRFEKWEKLNFGPTKDAFIATFGALLADADSDDLEYLSALRNAIGHAHVSMGRDYFLYRPRTNREAAAIEGLALPPREGAMEPSVIKLAFYDDEFYMDCFNRIKRLDEGCLRRVATAIGVQQSRIR</sequence>
<dbReference type="RefSeq" id="WP_343908357.1">
    <property type="nucleotide sequence ID" value="NZ_BAAAJE010000015.1"/>
</dbReference>
<keyword evidence="2" id="KW-1185">Reference proteome</keyword>
<proteinExistence type="predicted"/>
<comment type="caution">
    <text evidence="1">The sequence shown here is derived from an EMBL/GenBank/DDBJ whole genome shotgun (WGS) entry which is preliminary data.</text>
</comment>
<gene>
    <name evidence="1" type="ORF">GCM10009606_29630</name>
</gene>
<protein>
    <recommendedName>
        <fullName evidence="3">Transcriptional regulator</fullName>
    </recommendedName>
</protein>
<dbReference type="EMBL" id="BAAAJE010000015">
    <property type="protein sequence ID" value="GAA1148987.1"/>
    <property type="molecule type" value="Genomic_DNA"/>
</dbReference>
<evidence type="ECO:0000313" key="2">
    <source>
        <dbReference type="Proteomes" id="UP001499979"/>
    </source>
</evidence>
<reference evidence="2" key="1">
    <citation type="journal article" date="2019" name="Int. J. Syst. Evol. Microbiol.">
        <title>The Global Catalogue of Microorganisms (GCM) 10K type strain sequencing project: providing services to taxonomists for standard genome sequencing and annotation.</title>
        <authorList>
            <consortium name="The Broad Institute Genomics Platform"/>
            <consortium name="The Broad Institute Genome Sequencing Center for Infectious Disease"/>
            <person name="Wu L."/>
            <person name="Ma J."/>
        </authorList>
    </citation>
    <scope>NUCLEOTIDE SEQUENCE [LARGE SCALE GENOMIC DNA]</scope>
    <source>
        <strain evidence="2">JCM 11813</strain>
    </source>
</reference>